<dbReference type="SMART" id="SM01050">
    <property type="entry name" value="CactinC_cactus"/>
    <property type="match status" value="1"/>
</dbReference>
<keyword evidence="7" id="KW-0862">Zinc</keyword>
<evidence type="ECO:0000256" key="8">
    <source>
        <dbReference type="ARBA" id="ARBA00023187"/>
    </source>
</evidence>
<keyword evidence="4" id="KW-0479">Metal-binding</keyword>
<evidence type="ECO:0000313" key="11">
    <source>
        <dbReference type="EMBL" id="CRZ09965.1"/>
    </source>
</evidence>
<evidence type="ECO:0000256" key="3">
    <source>
        <dbReference type="ARBA" id="ARBA00022664"/>
    </source>
</evidence>
<dbReference type="GO" id="GO:0008270">
    <property type="term" value="F:zinc ion binding"/>
    <property type="evidence" value="ECO:0007669"/>
    <property type="project" value="UniProtKB-KW"/>
</dbReference>
<keyword evidence="6" id="KW-0863">Zinc-finger</keyword>
<dbReference type="InterPro" id="IPR013087">
    <property type="entry name" value="Znf_C2H2_type"/>
</dbReference>
<protein>
    <recommendedName>
        <fullName evidence="10">Matrin-type domain-containing protein</fullName>
    </recommendedName>
</protein>
<dbReference type="GO" id="GO:0005686">
    <property type="term" value="C:U2 snRNP"/>
    <property type="evidence" value="ECO:0007669"/>
    <property type="project" value="TreeGrafter"/>
</dbReference>
<accession>A0A0H5R755</accession>
<evidence type="ECO:0000256" key="5">
    <source>
        <dbReference type="ARBA" id="ARBA00022728"/>
    </source>
</evidence>
<dbReference type="Pfam" id="PF12874">
    <property type="entry name" value="zf-met"/>
    <property type="match status" value="1"/>
</dbReference>
<evidence type="ECO:0000256" key="1">
    <source>
        <dbReference type="ARBA" id="ARBA00004123"/>
    </source>
</evidence>
<dbReference type="GO" id="GO:0071013">
    <property type="term" value="C:catalytic step 2 spliceosome"/>
    <property type="evidence" value="ECO:0007669"/>
    <property type="project" value="TreeGrafter"/>
</dbReference>
<dbReference type="InterPro" id="IPR031781">
    <property type="entry name" value="SF3A2_dom"/>
</dbReference>
<keyword evidence="8" id="KW-0508">mRNA splicing</keyword>
<dbReference type="SMART" id="SM00451">
    <property type="entry name" value="ZnF_U1"/>
    <property type="match status" value="1"/>
</dbReference>
<dbReference type="InterPro" id="IPR000690">
    <property type="entry name" value="Matrin/U1-C_Znf_C2H2"/>
</dbReference>
<dbReference type="PANTHER" id="PTHR23205">
    <property type="entry name" value="SPLICING FACTOR 3A SUBUNIT 2"/>
    <property type="match status" value="1"/>
</dbReference>
<feature type="domain" description="Matrin-type" evidence="10">
    <location>
        <begin position="47"/>
        <end position="77"/>
    </location>
</feature>
<keyword evidence="5" id="KW-0747">Spliceosome</keyword>
<evidence type="ECO:0000256" key="7">
    <source>
        <dbReference type="ARBA" id="ARBA00022833"/>
    </source>
</evidence>
<dbReference type="SUPFAM" id="SSF57667">
    <property type="entry name" value="beta-beta-alpha zinc fingers"/>
    <property type="match status" value="1"/>
</dbReference>
<dbReference type="GO" id="GO:0071004">
    <property type="term" value="C:U2-type prespliceosome"/>
    <property type="evidence" value="ECO:0007669"/>
    <property type="project" value="TreeGrafter"/>
</dbReference>
<dbReference type="EMBL" id="HACM01009523">
    <property type="protein sequence ID" value="CRZ09965.1"/>
    <property type="molecule type" value="Transcribed_RNA"/>
</dbReference>
<sequence length="229" mass="25963">MSKPGSGGVMSATNANVDRRERLRQLAMETIDLKKDPYILRNHLGSIECRLCLTLHTNEGSYLAHTQGKRHQQNLARRAAKMTLKSGGSVGGSDAAALAARKAKLMPRKAPKIGTPGYKIVKQRDPHTGQLSVLFRIMYPNISENIQPRHRFMSSVEQKVDPHDLRYQYLLFAAEPYDTVAFKIPNRPIDRGEGRFLTDWDSVRKVFTCQCHFVKEFQKEGQENSEQPL</sequence>
<dbReference type="GO" id="GO:0003676">
    <property type="term" value="F:nucleic acid binding"/>
    <property type="evidence" value="ECO:0007669"/>
    <property type="project" value="InterPro"/>
</dbReference>
<dbReference type="Pfam" id="PF16835">
    <property type="entry name" value="SF3A2"/>
    <property type="match status" value="1"/>
</dbReference>
<comment type="similarity">
    <text evidence="2">Belongs to the SF3A2 family.</text>
</comment>
<evidence type="ECO:0000259" key="10">
    <source>
        <dbReference type="PROSITE" id="PS50171"/>
    </source>
</evidence>
<evidence type="ECO:0000256" key="9">
    <source>
        <dbReference type="ARBA" id="ARBA00023242"/>
    </source>
</evidence>
<dbReference type="PROSITE" id="PS50171">
    <property type="entry name" value="ZF_MATRIN"/>
    <property type="match status" value="1"/>
</dbReference>
<dbReference type="InterPro" id="IPR036236">
    <property type="entry name" value="Znf_C2H2_sf"/>
</dbReference>
<organism evidence="11">
    <name type="scientific">Spongospora subterranea</name>
    <dbReference type="NCBI Taxonomy" id="70186"/>
    <lineage>
        <taxon>Eukaryota</taxon>
        <taxon>Sar</taxon>
        <taxon>Rhizaria</taxon>
        <taxon>Endomyxa</taxon>
        <taxon>Phytomyxea</taxon>
        <taxon>Plasmodiophorida</taxon>
        <taxon>Plasmodiophoridae</taxon>
        <taxon>Spongospora</taxon>
    </lineage>
</organism>
<evidence type="ECO:0000256" key="4">
    <source>
        <dbReference type="ARBA" id="ARBA00022723"/>
    </source>
</evidence>
<dbReference type="InterPro" id="IPR003604">
    <property type="entry name" value="Matrin/U1-like-C_Znf_C2H2"/>
</dbReference>
<name>A0A0H5R755_9EUKA</name>
<dbReference type="AlphaFoldDB" id="A0A0H5R755"/>
<evidence type="ECO:0000256" key="2">
    <source>
        <dbReference type="ARBA" id="ARBA00008995"/>
    </source>
</evidence>
<reference evidence="11" key="1">
    <citation type="submission" date="2015-04" db="EMBL/GenBank/DDBJ databases">
        <title>The genome sequence of the plant pathogenic Rhizarian Plasmodiophora brassicae reveals insights in its biotrophic life cycle and the origin of chitin synthesis.</title>
        <authorList>
            <person name="Schwelm A."/>
            <person name="Fogelqvist J."/>
            <person name="Knaust A."/>
            <person name="Julke S."/>
            <person name="Lilja T."/>
            <person name="Dhandapani V."/>
            <person name="Bonilla-Rosso G."/>
            <person name="Karlsson M."/>
            <person name="Shevchenko A."/>
            <person name="Choi S.R."/>
            <person name="Kim H.G."/>
            <person name="Park J.Y."/>
            <person name="Lim Y.P."/>
            <person name="Ludwig-Muller J."/>
            <person name="Dixelius C."/>
        </authorList>
    </citation>
    <scope>NUCLEOTIDE SEQUENCE</scope>
    <source>
        <tissue evidence="11">Potato root galls</tissue>
    </source>
</reference>
<dbReference type="GO" id="GO:0000245">
    <property type="term" value="P:spliceosomal complex assembly"/>
    <property type="evidence" value="ECO:0007669"/>
    <property type="project" value="TreeGrafter"/>
</dbReference>
<evidence type="ECO:0000256" key="6">
    <source>
        <dbReference type="ARBA" id="ARBA00022771"/>
    </source>
</evidence>
<keyword evidence="3" id="KW-0507">mRNA processing</keyword>
<dbReference type="Gene3D" id="2.60.40.2690">
    <property type="match status" value="1"/>
</dbReference>
<comment type="subcellular location">
    <subcellularLocation>
        <location evidence="1">Nucleus</location>
    </subcellularLocation>
</comment>
<proteinExistence type="inferred from homology"/>
<keyword evidence="9" id="KW-0539">Nucleus</keyword>
<dbReference type="InterPro" id="IPR052092">
    <property type="entry name" value="SF3A2"/>
</dbReference>
<dbReference type="PANTHER" id="PTHR23205:SF0">
    <property type="entry name" value="SPLICING FACTOR 3A SUBUNIT 2"/>
    <property type="match status" value="1"/>
</dbReference>